<organism evidence="8 9">
    <name type="scientific">Barnesiella viscericola DSM 18177</name>
    <dbReference type="NCBI Taxonomy" id="880074"/>
    <lineage>
        <taxon>Bacteria</taxon>
        <taxon>Pseudomonadati</taxon>
        <taxon>Bacteroidota</taxon>
        <taxon>Bacteroidia</taxon>
        <taxon>Bacteroidales</taxon>
        <taxon>Barnesiellaceae</taxon>
        <taxon>Barnesiella</taxon>
    </lineage>
</organism>
<dbReference type="GO" id="GO:0046556">
    <property type="term" value="F:alpha-L-arabinofuranosidase activity"/>
    <property type="evidence" value="ECO:0007669"/>
    <property type="project" value="UniProtKB-EC"/>
</dbReference>
<keyword evidence="9" id="KW-1185">Reference proteome</keyword>
<dbReference type="SUPFAM" id="SSF49785">
    <property type="entry name" value="Galactose-binding domain-like"/>
    <property type="match status" value="1"/>
</dbReference>
<evidence type="ECO:0000259" key="7">
    <source>
        <dbReference type="SMART" id="SM00813"/>
    </source>
</evidence>
<dbReference type="InterPro" id="IPR003305">
    <property type="entry name" value="CenC_carb-bd"/>
</dbReference>
<keyword evidence="4 6" id="KW-0732">Signal</keyword>
<dbReference type="HOGENOM" id="CLU_010060_2_1_10"/>
<dbReference type="InterPro" id="IPR051563">
    <property type="entry name" value="Glycosyl_Hydrolase_51"/>
</dbReference>
<name>W0ERW7_9BACT</name>
<dbReference type="Gene3D" id="2.60.120.260">
    <property type="entry name" value="Galactose-binding domain-like"/>
    <property type="match status" value="1"/>
</dbReference>
<protein>
    <recommendedName>
        <fullName evidence="3">non-reducing end alpha-L-arabinofuranosidase</fullName>
        <ecNumber evidence="3">3.2.1.55</ecNumber>
    </recommendedName>
</protein>
<gene>
    <name evidence="8" type="ORF">BARVI_02890</name>
</gene>
<dbReference type="EMBL" id="CP007034">
    <property type="protein sequence ID" value="AHF11949.1"/>
    <property type="molecule type" value="Genomic_DNA"/>
</dbReference>
<feature type="signal peptide" evidence="6">
    <location>
        <begin position="1"/>
        <end position="21"/>
    </location>
</feature>
<evidence type="ECO:0000256" key="5">
    <source>
        <dbReference type="ARBA" id="ARBA00022801"/>
    </source>
</evidence>
<accession>W0ERW7</accession>
<dbReference type="PROSITE" id="PS51257">
    <property type="entry name" value="PROKAR_LIPOPROTEIN"/>
    <property type="match status" value="1"/>
</dbReference>
<comment type="similarity">
    <text evidence="2">Belongs to the glycosyl hydrolase 51 family.</text>
</comment>
<dbReference type="EC" id="3.2.1.55" evidence="3"/>
<evidence type="ECO:0000256" key="4">
    <source>
        <dbReference type="ARBA" id="ARBA00022729"/>
    </source>
</evidence>
<dbReference type="InterPro" id="IPR055235">
    <property type="entry name" value="ASD1_cat"/>
</dbReference>
<dbReference type="Pfam" id="PF22848">
    <property type="entry name" value="ASD1_dom"/>
    <property type="match status" value="1"/>
</dbReference>
<dbReference type="InterPro" id="IPR017853">
    <property type="entry name" value="GH"/>
</dbReference>
<dbReference type="SMART" id="SM00813">
    <property type="entry name" value="Alpha-L-AF_C"/>
    <property type="match status" value="1"/>
</dbReference>
<dbReference type="InterPro" id="IPR008979">
    <property type="entry name" value="Galactose-bd-like_sf"/>
</dbReference>
<feature type="domain" description="Alpha-L-arabinofuranosidase C-terminal" evidence="7">
    <location>
        <begin position="493"/>
        <end position="670"/>
    </location>
</feature>
<evidence type="ECO:0000256" key="3">
    <source>
        <dbReference type="ARBA" id="ARBA00012670"/>
    </source>
</evidence>
<dbReference type="eggNOG" id="COG3534">
    <property type="taxonomic scope" value="Bacteria"/>
</dbReference>
<dbReference type="InterPro" id="IPR013780">
    <property type="entry name" value="Glyco_hydro_b"/>
</dbReference>
<dbReference type="PATRIC" id="fig|880074.11.peg.603"/>
<evidence type="ECO:0000313" key="9">
    <source>
        <dbReference type="Proteomes" id="UP000018901"/>
    </source>
</evidence>
<dbReference type="Pfam" id="PF02018">
    <property type="entry name" value="CBM_4_9"/>
    <property type="match status" value="1"/>
</dbReference>
<proteinExistence type="inferred from homology"/>
<dbReference type="Proteomes" id="UP000018901">
    <property type="component" value="Chromosome"/>
</dbReference>
<dbReference type="OrthoDB" id="9758333at2"/>
<feature type="chain" id="PRO_5004788185" description="non-reducing end alpha-L-arabinofuranosidase" evidence="6">
    <location>
        <begin position="22"/>
        <end position="677"/>
    </location>
</feature>
<evidence type="ECO:0000256" key="6">
    <source>
        <dbReference type="SAM" id="SignalP"/>
    </source>
</evidence>
<dbReference type="STRING" id="880074.BARVI_02890"/>
<sequence length="677" mass="77273">MRIQANTMMLLSLLACGALTAQTTVSQLNLQADLNAARKVRPVEYGFHYEEIGMIGEGGLYAEMVRNRGLEEATPPKGMAVMNEQYVGVVNPTGPNKKVFHVSPVIGWVTTPCAYSPIEISRTKKNPLNEKNPHSLRVFVHKNLSEFPGAAVVNQGFFGMNIEKGERYKLSFYAVASTYKGELKISLADRDARSISPTVVVDNLSKDWKKYEFELTATADDDRGCLRIEPSGQGIFQLDIVSMFPGNTWDNGKSVFRKDIVQNLVDYAPDFLRFPGGCIVHGINEETMYHWKETIGDIARRPGAWSKWAPFFRSDGLGYHEFYELCEYIGADAMYVTPTGMVCTEFLHRDKNRNFEHLDTDIDYYVQDALDAIEYAIGDTATRWGAERARNGHPEPFPLKYVEIGNEDFGPEYYKRYKKIYDAIKAKYPRLILISSSIIFKEENDKRKYIKDYLSPQDIEVYDEHYYQTPEWVAENYYKFDEYDRTGPDIFIGELGIGGQYPRSVLAEGVFKMALERNGDMNPLMADRPLMRNWDFVRDSKICPLFLHTTSKSVKTFNYFLCKMLRDNTIGVSYRAVVSDGARESDEVYATLGKDEATHEYVLKVINMSGKPYAMNIQIDGLKGKKKCRMTTLMTDTRTRQTPDREGVIAPRESDVTLSFPSQVAVEPYSFTVYRFK</sequence>
<evidence type="ECO:0000313" key="8">
    <source>
        <dbReference type="EMBL" id="AHF11949.1"/>
    </source>
</evidence>
<evidence type="ECO:0000256" key="2">
    <source>
        <dbReference type="ARBA" id="ARBA00007186"/>
    </source>
</evidence>
<dbReference type="AlphaFoldDB" id="W0ERW7"/>
<keyword evidence="5" id="KW-0378">Hydrolase</keyword>
<dbReference type="PANTHER" id="PTHR31776:SF26">
    <property type="entry name" value="SECRETED ARABINOSIDASE"/>
    <property type="match status" value="1"/>
</dbReference>
<dbReference type="SUPFAM" id="SSF51445">
    <property type="entry name" value="(Trans)glycosidases"/>
    <property type="match status" value="1"/>
</dbReference>
<dbReference type="Gene3D" id="3.20.20.80">
    <property type="entry name" value="Glycosidases"/>
    <property type="match status" value="1"/>
</dbReference>
<evidence type="ECO:0000256" key="1">
    <source>
        <dbReference type="ARBA" id="ARBA00001462"/>
    </source>
</evidence>
<dbReference type="GO" id="GO:0046373">
    <property type="term" value="P:L-arabinose metabolic process"/>
    <property type="evidence" value="ECO:0007669"/>
    <property type="project" value="InterPro"/>
</dbReference>
<dbReference type="KEGG" id="bvs:BARVI_02890"/>
<dbReference type="InterPro" id="IPR010720">
    <property type="entry name" value="Alpha-L-AF_C"/>
</dbReference>
<dbReference type="Gene3D" id="2.60.40.1180">
    <property type="entry name" value="Golgi alpha-mannosidase II"/>
    <property type="match status" value="1"/>
</dbReference>
<dbReference type="PANTHER" id="PTHR31776">
    <property type="entry name" value="ALPHA-L-ARABINOFURANOSIDASE 1"/>
    <property type="match status" value="1"/>
</dbReference>
<comment type="catalytic activity">
    <reaction evidence="1">
        <text>Hydrolysis of terminal non-reducing alpha-L-arabinofuranoside residues in alpha-L-arabinosides.</text>
        <dbReference type="EC" id="3.2.1.55"/>
    </reaction>
</comment>
<reference evidence="8 9" key="1">
    <citation type="submission" date="2013-12" db="EMBL/GenBank/DDBJ databases">
        <authorList>
            <consortium name="DOE Joint Genome Institute"/>
            <person name="Eisen J."/>
            <person name="Huntemann M."/>
            <person name="Han J."/>
            <person name="Chen A."/>
            <person name="Kyrpides N."/>
            <person name="Mavromatis K."/>
            <person name="Markowitz V."/>
            <person name="Palaniappan K."/>
            <person name="Ivanova N."/>
            <person name="Schaumberg A."/>
            <person name="Pati A."/>
            <person name="Liolios K."/>
            <person name="Nordberg H.P."/>
            <person name="Cantor M.N."/>
            <person name="Hua S.X."/>
            <person name="Woyke T."/>
        </authorList>
    </citation>
    <scope>NUCLEOTIDE SEQUENCE [LARGE SCALE GENOMIC DNA]</scope>
    <source>
        <strain evidence="9">DSM 18177</strain>
    </source>
</reference>